<dbReference type="GO" id="GO:0008999">
    <property type="term" value="F:protein-N-terminal-alanine acetyltransferase activity"/>
    <property type="evidence" value="ECO:0007669"/>
    <property type="project" value="TreeGrafter"/>
</dbReference>
<evidence type="ECO:0000313" key="2">
    <source>
        <dbReference type="EMBL" id="BBB89538.1"/>
    </source>
</evidence>
<dbReference type="Pfam" id="PF13302">
    <property type="entry name" value="Acetyltransf_3"/>
    <property type="match status" value="1"/>
</dbReference>
<organism evidence="2 3">
    <name type="scientific">Methylomusa anaerophila</name>
    <dbReference type="NCBI Taxonomy" id="1930071"/>
    <lineage>
        <taxon>Bacteria</taxon>
        <taxon>Bacillati</taxon>
        <taxon>Bacillota</taxon>
        <taxon>Negativicutes</taxon>
        <taxon>Selenomonadales</taxon>
        <taxon>Sporomusaceae</taxon>
        <taxon>Methylomusa</taxon>
    </lineage>
</organism>
<dbReference type="KEGG" id="mana:MAMMFC1_00171"/>
<gene>
    <name evidence="2" type="primary">ydaF_1</name>
    <name evidence="2" type="ORF">MAMMFC1_00171</name>
</gene>
<dbReference type="RefSeq" id="WP_126305675.1">
    <property type="nucleotide sequence ID" value="NZ_AP018449.1"/>
</dbReference>
<dbReference type="InterPro" id="IPR000182">
    <property type="entry name" value="GNAT_dom"/>
</dbReference>
<proteinExistence type="predicted"/>
<dbReference type="InterPro" id="IPR016181">
    <property type="entry name" value="Acyl_CoA_acyltransferase"/>
</dbReference>
<dbReference type="Proteomes" id="UP000276437">
    <property type="component" value="Chromosome"/>
</dbReference>
<reference evidence="2 3" key="1">
    <citation type="journal article" date="2018" name="Int. J. Syst. Evol. Microbiol.">
        <title>Methylomusa anaerophila gen. nov., sp. nov., an anaerobic methanol-utilizing bacterium isolated from a microbial fuel cell.</title>
        <authorList>
            <person name="Amano N."/>
            <person name="Yamamuro A."/>
            <person name="Miyahara M."/>
            <person name="Kouzuma A."/>
            <person name="Abe T."/>
            <person name="Watanabe K."/>
        </authorList>
    </citation>
    <scope>NUCLEOTIDE SEQUENCE [LARGE SCALE GENOMIC DNA]</scope>
    <source>
        <strain evidence="2 3">MMFC1</strain>
    </source>
</reference>
<dbReference type="PANTHER" id="PTHR43792">
    <property type="entry name" value="GNAT FAMILY, PUTATIVE (AFU_ORTHOLOGUE AFUA_3G00765)-RELATED-RELATED"/>
    <property type="match status" value="1"/>
</dbReference>
<keyword evidence="2" id="KW-0808">Transferase</keyword>
<dbReference type="EC" id="2.3.1.-" evidence="2"/>
<feature type="domain" description="N-acetyltransferase" evidence="1">
    <location>
        <begin position="17"/>
        <end position="173"/>
    </location>
</feature>
<dbReference type="AlphaFoldDB" id="A0A348AEP0"/>
<dbReference type="OrthoDB" id="9811523at2"/>
<dbReference type="PROSITE" id="PS51186">
    <property type="entry name" value="GNAT"/>
    <property type="match status" value="1"/>
</dbReference>
<dbReference type="SUPFAM" id="SSF55729">
    <property type="entry name" value="Acyl-CoA N-acyltransferases (Nat)"/>
    <property type="match status" value="1"/>
</dbReference>
<keyword evidence="2" id="KW-0012">Acyltransferase</keyword>
<accession>A0A348AEP0</accession>
<evidence type="ECO:0000313" key="3">
    <source>
        <dbReference type="Proteomes" id="UP000276437"/>
    </source>
</evidence>
<sequence length="194" mass="22798">MSELFFRNTPQLETERLLLRKLVIEDAEDIFEYASDDEVTKFMSFDTHKFIEDAKRFINVTLDQYRRDEAGDWGIILKETGKLIGSMGFPWVDKKNSRAEIGYVLGRRYWGKGIMPEAVRRLLEFAFNDMELNRIECVHAVPNEKSGRVMQKAGMTFEGIARERMFAKGKYWDVKQYAILRSDSRQDNFLLSRT</sequence>
<name>A0A348AEP0_9FIRM</name>
<dbReference type="InterPro" id="IPR051531">
    <property type="entry name" value="N-acetyltransferase"/>
</dbReference>
<dbReference type="Gene3D" id="3.40.630.30">
    <property type="match status" value="1"/>
</dbReference>
<dbReference type="PANTHER" id="PTHR43792:SF9">
    <property type="entry name" value="RIBOSOMAL-PROTEIN-ALANINE ACETYLTRANSFERASE"/>
    <property type="match status" value="1"/>
</dbReference>
<dbReference type="EMBL" id="AP018449">
    <property type="protein sequence ID" value="BBB89538.1"/>
    <property type="molecule type" value="Genomic_DNA"/>
</dbReference>
<evidence type="ECO:0000259" key="1">
    <source>
        <dbReference type="PROSITE" id="PS51186"/>
    </source>
</evidence>
<dbReference type="GO" id="GO:0005737">
    <property type="term" value="C:cytoplasm"/>
    <property type="evidence" value="ECO:0007669"/>
    <property type="project" value="TreeGrafter"/>
</dbReference>
<keyword evidence="3" id="KW-1185">Reference proteome</keyword>
<protein>
    <submittedName>
        <fullName evidence="2">Putative ribosomal N-acetyltransferase YdaF</fullName>
        <ecNumber evidence="2">2.3.1.-</ecNumber>
    </submittedName>
</protein>